<evidence type="ECO:0000256" key="1">
    <source>
        <dbReference type="SAM" id="MobiDB-lite"/>
    </source>
</evidence>
<dbReference type="Proteomes" id="UP000076586">
    <property type="component" value="Unassembled WGS sequence"/>
</dbReference>
<feature type="domain" description="Gliding motility protein SprA N-terminal" evidence="3">
    <location>
        <begin position="1096"/>
        <end position="1622"/>
    </location>
</feature>
<sequence length="2480" mass="277865">MIKKILLFIFTLCFIAISALPVAGLQQSGQKTESSVSRDHNNENGKDSSLLFPVKPTSAIGVADMDNRRPMDLKDPDNVKSTVVYDPVTGLYLVYTKVGSMDIATPISMTPQEYQDYTLRTSMQSYWRQRNDSVQKTEDSKFALTDMKFSLGPADKLFGPGGVQVKMQGSAELGFGVRAHTIDNPIYPYRMRRPSPSFDFNEKIQLNVNGKVGDKVNLNLNYNTESSFDFDQKMIKLGYTGKEDEIVKKIEAGNVSLPLNSSLITGSSALFGIKTELQFGKLNVVAVASQQQSQTKTVSSKGGVQTTKFNIAADKYDANRHFFLSQYFRNNFDKWMNNLPYVTSGITINRIEVWVTNKRSDFTQARNIVAFSDLGETTNLSNPHWTTSGTKYPSNSTNTLYGEVTALSGIRDIQNSNTILDATYGSMGIVGSRDYEKIESARKLDASEYTINKSLGYVSLRNALNADEVLAVAYEYTAGGKTYQVGEFSSDPIEAPKALMVKLIKNTNLSPAVPLWKLMMKNVYNVGASQMQKEKFKLNVMYESDSTGINVSYINEGIIKGQQLTRVLNLDNLDSKNEAHPDGNFDYVEGYTAVSDGGRIIFPVVEPFGSYLATKIGNPVIAKKYVYQELYDSTLTTAQQYSSKNKFRLVGEYKGTSGSQIQLNAMNIPRGSVVVTAGGKTLVENQDYTVDYMMGTVDIINQSILASGTNVNVKLENQSMFDLQRKTLIGTHLEYAFSKDFSIGGTIMHLSELPLTQKVAYGSDPISNTIWGLNTSYRTESLWLTNLLNKIPLLNLTKPSYLSVNAEFAQLIAGHPNSVSKKGEVFIDDFEGTKTDIELAYPYNWFLASTPLDLSSSALFPEATLNNNVNYGKNRAMMSWFVVDQTVFSGNSSLTPDYIRNNKDLQSNNLTRQVLEQEIFPNRESLYGTTSYLPVLNISYYPTERGPYNVDVMPTSYSKGIDANGKLKDPKSRWGGIMRKLETTDFESSNIEYIDFWMMDPFVNDTLSKSTGGDLYFNLGDLSEDILKDGKKFFENGLSALGDTTNTTRTVWGRVPTLQSTVLAFDNSSSARQYQDVGLDGLTTTSEFSFPTYKNYVDQLKTVVSAATLRQWQNDPFSPINDPAGDNYRSYRNPAYNASQTTVLNRYKHYNGTEGNSTDDGTTTNYSSAATSLPDVEDLNQDNTLNQYENYYQYKVSLRRGDLQVGSNYLVDKITPTVTLKNGKQTKVSWFHFKIPIRDYQKKIGSISDFKSIRFMRMFLKNFEDSTFLRFGTLNLVKGDWRTYTQKLYTSGSTPAVSGDLDVGAVNIEEDANRVPVNYVLPPGVTRQVDPSQPQIRQENEQSVTLKVNNLATNDARAIYKNTNFDMRQYKRIHMFAHAQKVSDDNSNLKDYELTAFIRLGSDFTNNYYEYEIPLKLTDAGHYQQSSDKDRATVWPSDNEFDIALKVLTNLKKQRNAERGTNAGITLTTPYSYYDPSNPKNKVTVLGNPSLADVQSVMIGIRNNSRAVKNGEVWFDEFSLNDFEEGGGWAGTANASVALSDLGMINASGKFVTAGFGSIEQNILGRSLDNEYQYNISTTVQLGKFFPEKAKVNIPVFFSTSNEIIRPKYNPLDGDILLSDALKSAISKAQRDSILSFAQTRHTTTSFNITNARVDIRSKTPQLYDPANFSFSYAYNHSSDKSPDVIYSYSNDYRGAFSYIYNTMPKPWEPFKNVKALRSPLLKLISEFNINLIPSQIAYNTSITRTYSQTQTRDYDVINAGGVQDKRDLLTFSRDFLWDRRFDVKLDLTRGLSFTFSSSTNSRIDEPYVPVDKNLFPDEYKVWKDSIKHSLANLGRPLLYQQMFTANYTLPINKLPYLDFTTARIQYTANYDWQTGVTTASKLNVGNTISSTAQTQSDAQFNFEMLYNKIKFLSDINKKFSSNNRAQQFRPRSFRQNITIEKDKPLKLTHRLNSTKFTITAMDSLGKPVNLKYKLVDANTIEIAPLTKRVNASVNISTQNPNDAGVSRQLVDYAVRTLMMIRRGSISYRYSQNLTLPGFAGTSKWFGQSTLMGSTAPGVDFSLGFFDKSFVSKALDRGWLISNDTVINPATFATTKDFEARLNLEPLPGLKIDLAQKWFQAGQTSMEFMYKGMPTTYTGSFHMSYIAIGTFFKSSGNATNGFSSEIYRKFKSNRAEVARLIEQKYAGQRYPNSGFMEGNVLAGATYDSKNGSVNPNSADVLIPAFLAAYGGHSVSGNKLGLFPSLLQSLPNWRISFDGLSTIPIVAKYLKSLTLNHAYNCDYTIAAYTSYSNWASNGSMGFIKDVTTGNPIPSSQYNIGSVTLTEAFMPLIGVDAALKNSLSTRLMYNTQRNLSLNITSAQIMEILSKEWVVGFGYMIKDFNLILKMKNKQSKVKNDLTLRCDFSVRDTKSLMRNIESDNVQPTDGGTTTTIKVSGDYVFSSMINIKLYYDRNMSNPLISTSYPMSTTNFGVTFKFLLTR</sequence>
<dbReference type="InterPro" id="IPR025684">
    <property type="entry name" value="SprA_N_dom"/>
</dbReference>
<reference evidence="5" key="1">
    <citation type="submission" date="2016-04" db="EMBL/GenBank/DDBJ databases">
        <title>Draft genome sequence of Paludibacter jiangxiensis strain NM7.</title>
        <authorList>
            <person name="Qiu Y."/>
            <person name="Matsuura N."/>
            <person name="Ohashi A."/>
            <person name="Tourlousse M.D."/>
            <person name="Sekiguchi Y."/>
        </authorList>
    </citation>
    <scope>NUCLEOTIDE SEQUENCE [LARGE SCALE GENOMIC DNA]</scope>
    <source>
        <strain evidence="5">NM7</strain>
    </source>
</reference>
<accession>A0A161LEF5</accession>
<keyword evidence="5" id="KW-1185">Reference proteome</keyword>
<dbReference type="STRING" id="681398.PJIAN_2197"/>
<keyword evidence="2" id="KW-0732">Signal</keyword>
<evidence type="ECO:0000259" key="3">
    <source>
        <dbReference type="Pfam" id="PF14349"/>
    </source>
</evidence>
<feature type="domain" description="Gliding motility protein SprA N-terminal" evidence="3">
    <location>
        <begin position="78"/>
        <end position="382"/>
    </location>
</feature>
<proteinExistence type="predicted"/>
<feature type="chain" id="PRO_5007824764" evidence="2">
    <location>
        <begin position="24"/>
        <end position="2480"/>
    </location>
</feature>
<feature type="compositionally biased region" description="Basic and acidic residues" evidence="1">
    <location>
        <begin position="36"/>
        <end position="46"/>
    </location>
</feature>
<evidence type="ECO:0000256" key="2">
    <source>
        <dbReference type="SAM" id="SignalP"/>
    </source>
</evidence>
<dbReference type="Pfam" id="PF14349">
    <property type="entry name" value="SprA_N"/>
    <property type="match status" value="2"/>
</dbReference>
<reference evidence="5" key="2">
    <citation type="journal article" date="2017" name="Genome Announc.">
        <title>Draft genome sequence of Paludibacter jiangxiensis NM7(T), a propionate-producing fermentative bacterium.</title>
        <authorList>
            <person name="Qiu Y.-L."/>
            <person name="Tourlousse D.M."/>
            <person name="Matsuura N."/>
            <person name="Ohashi A."/>
            <person name="Sekiguchi Y."/>
        </authorList>
    </citation>
    <scope>NUCLEOTIDE SEQUENCE [LARGE SCALE GENOMIC DNA]</scope>
    <source>
        <strain evidence="5">NM7</strain>
    </source>
</reference>
<protein>
    <submittedName>
        <fullName evidence="4">Cell surface protein SprA</fullName>
    </submittedName>
</protein>
<dbReference type="EMBL" id="BDCR01000002">
    <property type="protein sequence ID" value="GAT62637.1"/>
    <property type="molecule type" value="Genomic_DNA"/>
</dbReference>
<feature type="signal peptide" evidence="2">
    <location>
        <begin position="1"/>
        <end position="23"/>
    </location>
</feature>
<evidence type="ECO:0000313" key="5">
    <source>
        <dbReference type="Proteomes" id="UP000076586"/>
    </source>
</evidence>
<gene>
    <name evidence="4" type="ORF">PJIAN_2197</name>
</gene>
<dbReference type="InterPro" id="IPR026377">
    <property type="entry name" value="Cell_surface_SprA"/>
</dbReference>
<comment type="caution">
    <text evidence="4">The sequence shown here is derived from an EMBL/GenBank/DDBJ whole genome shotgun (WGS) entry which is preliminary data.</text>
</comment>
<name>A0A161LEF5_9BACT</name>
<dbReference type="NCBIfam" id="TIGR04189">
    <property type="entry name" value="surface_SprA"/>
    <property type="match status" value="1"/>
</dbReference>
<evidence type="ECO:0000313" key="4">
    <source>
        <dbReference type="EMBL" id="GAT62637.1"/>
    </source>
</evidence>
<organism evidence="4 5">
    <name type="scientific">Paludibacter jiangxiensis</name>
    <dbReference type="NCBI Taxonomy" id="681398"/>
    <lineage>
        <taxon>Bacteria</taxon>
        <taxon>Pseudomonadati</taxon>
        <taxon>Bacteroidota</taxon>
        <taxon>Bacteroidia</taxon>
        <taxon>Bacteroidales</taxon>
        <taxon>Paludibacteraceae</taxon>
        <taxon>Paludibacter</taxon>
    </lineage>
</organism>
<dbReference type="RefSeq" id="WP_236714381.1">
    <property type="nucleotide sequence ID" value="NZ_BDCR01000002.1"/>
</dbReference>
<feature type="region of interest" description="Disordered" evidence="1">
    <location>
        <begin position="31"/>
        <end position="51"/>
    </location>
</feature>